<dbReference type="AlphaFoldDB" id="K9UJI6"/>
<dbReference type="Pfam" id="PF08291">
    <property type="entry name" value="Peptidase_M15_3"/>
    <property type="match status" value="1"/>
</dbReference>
<dbReference type="eggNOG" id="COG3108">
    <property type="taxonomic scope" value="Bacteria"/>
</dbReference>
<evidence type="ECO:0000313" key="3">
    <source>
        <dbReference type="Proteomes" id="UP000010366"/>
    </source>
</evidence>
<dbReference type="KEGG" id="cmp:Cha6605_3644"/>
<dbReference type="Proteomes" id="UP000010366">
    <property type="component" value="Chromosome"/>
</dbReference>
<sequence>MACRFNCRNLALRRDLNIAMKINLLVAIVFWTIATIQSAYAKVIPPLLPKSILNMPATKAIKLPGIDRLVFVDEPIYPGSNFTWKEATKGGSRIPVDTMFDGRLYSAAEIVQNIIDFARDLDDIRAQFGNRPITLSSWYRTPAANRAARGRPKSLHLIGMAGDIRISGISPPKVYARLAPTWLGGLGNNTAYTHIDKRDRLGWTSGRWVY</sequence>
<evidence type="ECO:0000313" key="2">
    <source>
        <dbReference type="EMBL" id="AFY94626.1"/>
    </source>
</evidence>
<dbReference type="SUPFAM" id="SSF55166">
    <property type="entry name" value="Hedgehog/DD-peptidase"/>
    <property type="match status" value="1"/>
</dbReference>
<protein>
    <recommendedName>
        <fullName evidence="1">Peptidase M15A C-terminal domain-containing protein</fullName>
    </recommendedName>
</protein>
<gene>
    <name evidence="2" type="ORF">Cha6605_3644</name>
</gene>
<organism evidence="2 3">
    <name type="scientific">Chamaesiphon minutus (strain ATCC 27169 / PCC 6605)</name>
    <dbReference type="NCBI Taxonomy" id="1173020"/>
    <lineage>
        <taxon>Bacteria</taxon>
        <taxon>Bacillati</taxon>
        <taxon>Cyanobacteriota</taxon>
        <taxon>Cyanophyceae</taxon>
        <taxon>Gomontiellales</taxon>
        <taxon>Chamaesiphonaceae</taxon>
        <taxon>Chamaesiphon</taxon>
    </lineage>
</organism>
<reference evidence="2 3" key="1">
    <citation type="submission" date="2012-05" db="EMBL/GenBank/DDBJ databases">
        <title>Finished chromosome of genome of Chamaesiphon sp. PCC 6605.</title>
        <authorList>
            <consortium name="US DOE Joint Genome Institute"/>
            <person name="Gugger M."/>
            <person name="Coursin T."/>
            <person name="Rippka R."/>
            <person name="Tandeau De Marsac N."/>
            <person name="Huntemann M."/>
            <person name="Wei C.-L."/>
            <person name="Han J."/>
            <person name="Detter J.C."/>
            <person name="Han C."/>
            <person name="Tapia R."/>
            <person name="Chen A."/>
            <person name="Kyrpides N."/>
            <person name="Mavromatis K."/>
            <person name="Markowitz V."/>
            <person name="Szeto E."/>
            <person name="Ivanova N."/>
            <person name="Pagani I."/>
            <person name="Pati A."/>
            <person name="Goodwin L."/>
            <person name="Nordberg H.P."/>
            <person name="Cantor M.N."/>
            <person name="Hua S.X."/>
            <person name="Woyke T."/>
            <person name="Kerfeld C.A."/>
        </authorList>
    </citation>
    <scope>NUCLEOTIDE SEQUENCE [LARGE SCALE GENOMIC DNA]</scope>
    <source>
        <strain evidence="3">ATCC 27169 / PCC 6605</strain>
    </source>
</reference>
<dbReference type="HOGENOM" id="CLU_1308280_0_0_3"/>
<dbReference type="InterPro" id="IPR009045">
    <property type="entry name" value="Zn_M74/Hedgehog-like"/>
</dbReference>
<dbReference type="STRING" id="1173020.Cha6605_3644"/>
<evidence type="ECO:0000259" key="1">
    <source>
        <dbReference type="Pfam" id="PF08291"/>
    </source>
</evidence>
<dbReference type="InterPro" id="IPR013230">
    <property type="entry name" value="Peptidase_M15A_C"/>
</dbReference>
<dbReference type="EMBL" id="CP003600">
    <property type="protein sequence ID" value="AFY94626.1"/>
    <property type="molecule type" value="Genomic_DNA"/>
</dbReference>
<dbReference type="Gene3D" id="3.30.1380.10">
    <property type="match status" value="1"/>
</dbReference>
<proteinExistence type="predicted"/>
<name>K9UJI6_CHAP6</name>
<accession>K9UJI6</accession>
<feature type="domain" description="Peptidase M15A C-terminal" evidence="1">
    <location>
        <begin position="112"/>
        <end position="196"/>
    </location>
</feature>
<keyword evidence="3" id="KW-1185">Reference proteome</keyword>